<evidence type="ECO:0008006" key="3">
    <source>
        <dbReference type="Google" id="ProtNLM"/>
    </source>
</evidence>
<dbReference type="STRING" id="1217799.DEALK_07540"/>
<dbReference type="PANTHER" id="PTHR33677:SF3">
    <property type="entry name" value="COPPER-SENSING TRANSCRIPTIONAL REPRESSOR RICR"/>
    <property type="match status" value="1"/>
</dbReference>
<sequence length="115" mass="12728">MILHDSIIYMTTHIDHAAEPGRQYLYTAEKDLLLGRLKKIQGQARGIEKMIADGRYCLEIVQQLTALSAAAEELSLKLLESHIEGCVAGAIRAGDGSDQAHIKELMKAIRKSVKR</sequence>
<dbReference type="Gene3D" id="1.20.58.1000">
    <property type="entry name" value="Metal-sensitive repressor, helix protomer"/>
    <property type="match status" value="1"/>
</dbReference>
<dbReference type="InterPro" id="IPR038390">
    <property type="entry name" value="Metal_Tscrpt_repr_sf"/>
</dbReference>
<proteinExistence type="predicted"/>
<dbReference type="EMBL" id="LFDV01000002">
    <property type="protein sequence ID" value="KTB47909.1"/>
    <property type="molecule type" value="Genomic_DNA"/>
</dbReference>
<dbReference type="InterPro" id="IPR003735">
    <property type="entry name" value="Metal_Tscrpt_repr"/>
</dbReference>
<keyword evidence="2" id="KW-1185">Reference proteome</keyword>
<evidence type="ECO:0000313" key="2">
    <source>
        <dbReference type="Proteomes" id="UP000053947"/>
    </source>
</evidence>
<dbReference type="Pfam" id="PF02583">
    <property type="entry name" value="Trns_repr_metal"/>
    <property type="match status" value="1"/>
</dbReference>
<organism evidence="1 2">
    <name type="scientific">Dehalogenimonas alkenigignens</name>
    <dbReference type="NCBI Taxonomy" id="1217799"/>
    <lineage>
        <taxon>Bacteria</taxon>
        <taxon>Bacillati</taxon>
        <taxon>Chloroflexota</taxon>
        <taxon>Dehalococcoidia</taxon>
        <taxon>Dehalococcoidales</taxon>
        <taxon>Dehalococcoidaceae</taxon>
        <taxon>Dehalogenimonas</taxon>
    </lineage>
</organism>
<dbReference type="GO" id="GO:0046872">
    <property type="term" value="F:metal ion binding"/>
    <property type="evidence" value="ECO:0007669"/>
    <property type="project" value="InterPro"/>
</dbReference>
<reference evidence="1 2" key="1">
    <citation type="submission" date="2015-06" db="EMBL/GenBank/DDBJ databases">
        <title>Genome sequence of the organohalide-respiring Dehalogenimonas alkenigignens type strain (IP3-3T).</title>
        <authorList>
            <person name="Key T.A."/>
            <person name="Richmond D.P."/>
            <person name="Bowman K.S."/>
            <person name="Cho Y.-J."/>
            <person name="Chun J."/>
            <person name="da Costa M.S."/>
            <person name="Rainey F.A."/>
            <person name="Moe W.M."/>
        </authorList>
    </citation>
    <scope>NUCLEOTIDE SEQUENCE [LARGE SCALE GENOMIC DNA]</scope>
    <source>
        <strain evidence="1 2">IP3-3</strain>
    </source>
</reference>
<dbReference type="PANTHER" id="PTHR33677">
    <property type="entry name" value="TRANSCRIPTIONAL REPRESSOR FRMR-RELATED"/>
    <property type="match status" value="1"/>
</dbReference>
<gene>
    <name evidence="1" type="ORF">DEALK_07540</name>
</gene>
<dbReference type="AlphaFoldDB" id="A0A0W0GH88"/>
<comment type="caution">
    <text evidence="1">The sequence shown here is derived from an EMBL/GenBank/DDBJ whole genome shotgun (WGS) entry which is preliminary data.</text>
</comment>
<protein>
    <recommendedName>
        <fullName evidence="3">DNA-binding transcriptional regulator, FrmR family</fullName>
    </recommendedName>
</protein>
<dbReference type="CDD" id="cd10148">
    <property type="entry name" value="CsoR-like_DUF156"/>
    <property type="match status" value="1"/>
</dbReference>
<dbReference type="Proteomes" id="UP000053947">
    <property type="component" value="Unassembled WGS sequence"/>
</dbReference>
<dbReference type="GO" id="GO:0003677">
    <property type="term" value="F:DNA binding"/>
    <property type="evidence" value="ECO:0007669"/>
    <property type="project" value="InterPro"/>
</dbReference>
<accession>A0A0W0GH88</accession>
<name>A0A0W0GH88_9CHLR</name>
<evidence type="ECO:0000313" key="1">
    <source>
        <dbReference type="EMBL" id="KTB47909.1"/>
    </source>
</evidence>
<dbReference type="GO" id="GO:0045892">
    <property type="term" value="P:negative regulation of DNA-templated transcription"/>
    <property type="evidence" value="ECO:0007669"/>
    <property type="project" value="UniProtKB-ARBA"/>
</dbReference>